<accession>A0A1X7LDD0</accession>
<dbReference type="PANTHER" id="PTHR30273">
    <property type="entry name" value="PERIPLASMIC SIGNAL SENSOR AND SIGMA FACTOR ACTIVATOR FECR-RELATED"/>
    <property type="match status" value="1"/>
</dbReference>
<dbReference type="GO" id="GO:0016989">
    <property type="term" value="F:sigma factor antagonist activity"/>
    <property type="evidence" value="ECO:0007669"/>
    <property type="project" value="TreeGrafter"/>
</dbReference>
<dbReference type="InterPro" id="IPR006860">
    <property type="entry name" value="FecR"/>
</dbReference>
<dbReference type="Pfam" id="PF04773">
    <property type="entry name" value="FecR"/>
    <property type="match status" value="1"/>
</dbReference>
<dbReference type="RefSeq" id="WP_085474504.1">
    <property type="nucleotide sequence ID" value="NZ_FXAU01000009.1"/>
</dbReference>
<proteinExistence type="predicted"/>
<dbReference type="Proteomes" id="UP000192980">
    <property type="component" value="Unassembled WGS sequence"/>
</dbReference>
<keyword evidence="1" id="KW-1133">Transmembrane helix</keyword>
<dbReference type="InterPro" id="IPR012373">
    <property type="entry name" value="Ferrdict_sens_TM"/>
</dbReference>
<dbReference type="AlphaFoldDB" id="A0A1X7LDD0"/>
<evidence type="ECO:0000259" key="3">
    <source>
        <dbReference type="Pfam" id="PF16344"/>
    </source>
</evidence>
<feature type="transmembrane region" description="Helical" evidence="1">
    <location>
        <begin position="67"/>
        <end position="88"/>
    </location>
</feature>
<keyword evidence="1" id="KW-0472">Membrane</keyword>
<dbReference type="Pfam" id="PF16344">
    <property type="entry name" value="FecR_C"/>
    <property type="match status" value="1"/>
</dbReference>
<keyword evidence="5" id="KW-1185">Reference proteome</keyword>
<reference evidence="4 5" key="1">
    <citation type="submission" date="2017-04" db="EMBL/GenBank/DDBJ databases">
        <authorList>
            <person name="Afonso C.L."/>
            <person name="Miller P.J."/>
            <person name="Scott M.A."/>
            <person name="Spackman E."/>
            <person name="Goraichik I."/>
            <person name="Dimitrov K.M."/>
            <person name="Suarez D.L."/>
            <person name="Swayne D.E."/>
        </authorList>
    </citation>
    <scope>NUCLEOTIDE SEQUENCE [LARGE SCALE GENOMIC DNA]</scope>
    <source>
        <strain evidence="4 5">DSM 22418</strain>
    </source>
</reference>
<name>A0A1X7LDD0_9SPHI</name>
<sequence>MKLTERVIRAIKRVFEGQALPEDKNTIDQWYTNLDSDTTTVDEDRQKVKQRIFEKVYQPQAQPRISYFKYSVAAAILIVSFVTGYLYLQEKPTTDIVTVAPEWTAIDKDMPLHQAVNPADVQIVNAQIKSVKTPKAKLYQLVLEDGTQVWLNAGSVLEKITFDGKQRYVHLNGEAYFEVSKDPNRPFVIHTAQQTVTVLGTKFNLKSYANQKEVLSLVEGSVRITDKQHQSIVLTPGEAAEVEKGKLIKSNLHENNLLWREQIFAFENESLPEILDKVSRWYNVSVAPPPASTHRYSGKIHPKAMLDEVLNMLSLVSQQKVVLENNQILVK</sequence>
<dbReference type="OrthoDB" id="1523735at2"/>
<evidence type="ECO:0000313" key="4">
    <source>
        <dbReference type="EMBL" id="SMG51179.1"/>
    </source>
</evidence>
<gene>
    <name evidence="4" type="ORF">SAMN05660862_3823</name>
</gene>
<dbReference type="Gene3D" id="2.60.120.1440">
    <property type="match status" value="1"/>
</dbReference>
<organism evidence="4 5">
    <name type="scientific">Sphingobacterium psychroaquaticum</name>
    <dbReference type="NCBI Taxonomy" id="561061"/>
    <lineage>
        <taxon>Bacteria</taxon>
        <taxon>Pseudomonadati</taxon>
        <taxon>Bacteroidota</taxon>
        <taxon>Sphingobacteriia</taxon>
        <taxon>Sphingobacteriales</taxon>
        <taxon>Sphingobacteriaceae</taxon>
        <taxon>Sphingobacterium</taxon>
    </lineage>
</organism>
<feature type="domain" description="FecR protein" evidence="2">
    <location>
        <begin position="131"/>
        <end position="223"/>
    </location>
</feature>
<dbReference type="Gene3D" id="3.55.50.30">
    <property type="match status" value="1"/>
</dbReference>
<feature type="domain" description="Protein FecR C-terminal" evidence="3">
    <location>
        <begin position="264"/>
        <end position="330"/>
    </location>
</feature>
<dbReference type="EMBL" id="FXAU01000009">
    <property type="protein sequence ID" value="SMG51179.1"/>
    <property type="molecule type" value="Genomic_DNA"/>
</dbReference>
<evidence type="ECO:0000313" key="5">
    <source>
        <dbReference type="Proteomes" id="UP000192980"/>
    </source>
</evidence>
<dbReference type="PANTHER" id="PTHR30273:SF2">
    <property type="entry name" value="PROTEIN FECR"/>
    <property type="match status" value="1"/>
</dbReference>
<evidence type="ECO:0000256" key="1">
    <source>
        <dbReference type="SAM" id="Phobius"/>
    </source>
</evidence>
<dbReference type="InterPro" id="IPR032508">
    <property type="entry name" value="FecR_C"/>
</dbReference>
<dbReference type="STRING" id="561061.SAMN05660862_3823"/>
<protein>
    <submittedName>
        <fullName evidence="4">FecR family protein</fullName>
    </submittedName>
</protein>
<keyword evidence="1" id="KW-0812">Transmembrane</keyword>
<evidence type="ECO:0000259" key="2">
    <source>
        <dbReference type="Pfam" id="PF04773"/>
    </source>
</evidence>